<evidence type="ECO:0000313" key="3">
    <source>
        <dbReference type="Proteomes" id="UP000236291"/>
    </source>
</evidence>
<evidence type="ECO:0000313" key="2">
    <source>
        <dbReference type="EMBL" id="PNX56606.1"/>
    </source>
</evidence>
<dbReference type="AlphaFoldDB" id="A0A2K3JRF7"/>
<feature type="region of interest" description="Disordered" evidence="1">
    <location>
        <begin position="42"/>
        <end position="75"/>
    </location>
</feature>
<feature type="region of interest" description="Disordered" evidence="1">
    <location>
        <begin position="1"/>
        <end position="25"/>
    </location>
</feature>
<name>A0A2K3JRF7_TRIPR</name>
<gene>
    <name evidence="2" type="ORF">L195_g058289</name>
</gene>
<proteinExistence type="predicted"/>
<organism evidence="2 3">
    <name type="scientific">Trifolium pratense</name>
    <name type="common">Red clover</name>
    <dbReference type="NCBI Taxonomy" id="57577"/>
    <lineage>
        <taxon>Eukaryota</taxon>
        <taxon>Viridiplantae</taxon>
        <taxon>Streptophyta</taxon>
        <taxon>Embryophyta</taxon>
        <taxon>Tracheophyta</taxon>
        <taxon>Spermatophyta</taxon>
        <taxon>Magnoliopsida</taxon>
        <taxon>eudicotyledons</taxon>
        <taxon>Gunneridae</taxon>
        <taxon>Pentapetalae</taxon>
        <taxon>rosids</taxon>
        <taxon>fabids</taxon>
        <taxon>Fabales</taxon>
        <taxon>Fabaceae</taxon>
        <taxon>Papilionoideae</taxon>
        <taxon>50 kb inversion clade</taxon>
        <taxon>NPAAA clade</taxon>
        <taxon>Hologalegina</taxon>
        <taxon>IRL clade</taxon>
        <taxon>Trifolieae</taxon>
        <taxon>Trifolium</taxon>
    </lineage>
</organism>
<comment type="caution">
    <text evidence="2">The sequence shown here is derived from an EMBL/GenBank/DDBJ whole genome shotgun (WGS) entry which is preliminary data.</text>
</comment>
<sequence length="105" mass="11761">MMSEGSDDEPPRPTNANSSMVRAPARKRVHKKIRVVYDPTFVPMPTSDELQFSDDDEERPVVVDTTGDNNGEIDGELYVEGTYDDEKETVVDRTGRFVIRPDGNG</sequence>
<accession>A0A2K3JRF7</accession>
<evidence type="ECO:0000256" key="1">
    <source>
        <dbReference type="SAM" id="MobiDB-lite"/>
    </source>
</evidence>
<dbReference type="Proteomes" id="UP000236291">
    <property type="component" value="Unassembled WGS sequence"/>
</dbReference>
<feature type="non-terminal residue" evidence="2">
    <location>
        <position position="105"/>
    </location>
</feature>
<dbReference type="EMBL" id="ASHM01120262">
    <property type="protein sequence ID" value="PNX56606.1"/>
    <property type="molecule type" value="Genomic_DNA"/>
</dbReference>
<reference evidence="2 3" key="2">
    <citation type="journal article" date="2017" name="Front. Plant Sci.">
        <title>Gene Classification and Mining of Molecular Markers Useful in Red Clover (Trifolium pratense) Breeding.</title>
        <authorList>
            <person name="Istvanek J."/>
            <person name="Dluhosova J."/>
            <person name="Dluhos P."/>
            <person name="Patkova L."/>
            <person name="Nedelnik J."/>
            <person name="Repkova J."/>
        </authorList>
    </citation>
    <scope>NUCLEOTIDE SEQUENCE [LARGE SCALE GENOMIC DNA]</scope>
    <source>
        <strain evidence="3">cv. Tatra</strain>
        <tissue evidence="2">Young leaves</tissue>
    </source>
</reference>
<protein>
    <submittedName>
        <fullName evidence="2">Uncharacterized protein</fullName>
    </submittedName>
</protein>
<reference evidence="2 3" key="1">
    <citation type="journal article" date="2014" name="Am. J. Bot.">
        <title>Genome assembly and annotation for red clover (Trifolium pratense; Fabaceae).</title>
        <authorList>
            <person name="Istvanek J."/>
            <person name="Jaros M."/>
            <person name="Krenek A."/>
            <person name="Repkova J."/>
        </authorList>
    </citation>
    <scope>NUCLEOTIDE SEQUENCE [LARGE SCALE GENOMIC DNA]</scope>
    <source>
        <strain evidence="3">cv. Tatra</strain>
        <tissue evidence="2">Young leaves</tissue>
    </source>
</reference>